<keyword evidence="4" id="KW-1185">Reference proteome</keyword>
<evidence type="ECO:0000313" key="4">
    <source>
        <dbReference type="Proteomes" id="UP000694924"/>
    </source>
</evidence>
<reference evidence="5" key="1">
    <citation type="submission" date="2025-08" db="UniProtKB">
        <authorList>
            <consortium name="RefSeq"/>
        </authorList>
    </citation>
    <scope>IDENTIFICATION</scope>
    <source>
        <tissue evidence="5">Whole body</tissue>
    </source>
</reference>
<evidence type="ECO:0000259" key="3">
    <source>
        <dbReference type="PROSITE" id="PS51203"/>
    </source>
</evidence>
<feature type="compositionally biased region" description="Basic and acidic residues" evidence="2">
    <location>
        <begin position="126"/>
        <end position="136"/>
    </location>
</feature>
<gene>
    <name evidence="5" type="primary">LOC107065615</name>
</gene>
<dbReference type="PANTHER" id="PTHR22932:SF1">
    <property type="entry name" value="CO-CHAPERONE PROTEIN DAF-41"/>
    <property type="match status" value="1"/>
</dbReference>
<dbReference type="SUPFAM" id="SSF49764">
    <property type="entry name" value="HSP20-like chaperones"/>
    <property type="match status" value="1"/>
</dbReference>
<feature type="domain" description="CS" evidence="3">
    <location>
        <begin position="7"/>
        <end position="96"/>
    </location>
</feature>
<dbReference type="PANTHER" id="PTHR22932">
    <property type="entry name" value="TELOMERASE-BINDING PROTEIN P23 HSP90 CO-CHAPERONE"/>
    <property type="match status" value="1"/>
</dbReference>
<comment type="similarity">
    <text evidence="1">Belongs to the p23/wos2 family.</text>
</comment>
<dbReference type="GeneID" id="107065615"/>
<feature type="compositionally biased region" description="Acidic residues" evidence="2">
    <location>
        <begin position="115"/>
        <end position="124"/>
    </location>
</feature>
<evidence type="ECO:0000313" key="5">
    <source>
        <dbReference type="RefSeq" id="XP_015174952.1"/>
    </source>
</evidence>
<feature type="region of interest" description="Disordered" evidence="2">
    <location>
        <begin position="112"/>
        <end position="172"/>
    </location>
</feature>
<dbReference type="InterPro" id="IPR045250">
    <property type="entry name" value="p23-like"/>
</dbReference>
<dbReference type="RefSeq" id="XP_015174952.1">
    <property type="nucleotide sequence ID" value="XM_015319466.1"/>
</dbReference>
<dbReference type="Gene3D" id="2.60.40.790">
    <property type="match status" value="1"/>
</dbReference>
<proteinExistence type="inferred from homology"/>
<evidence type="ECO:0000256" key="1">
    <source>
        <dbReference type="ARBA" id="ARBA00025733"/>
    </source>
</evidence>
<dbReference type="CDD" id="cd06465">
    <property type="entry name" value="p23_hB-ind1_like"/>
    <property type="match status" value="1"/>
</dbReference>
<dbReference type="InterPro" id="IPR008978">
    <property type="entry name" value="HSP20-like_chaperone"/>
</dbReference>
<accession>A0ABM1I415</accession>
<dbReference type="PROSITE" id="PS51203">
    <property type="entry name" value="CS"/>
    <property type="match status" value="1"/>
</dbReference>
<name>A0ABM1I415_POLDO</name>
<protein>
    <submittedName>
        <fullName evidence="5">Prostaglandin E synthase 3</fullName>
    </submittedName>
</protein>
<organism evidence="4 5">
    <name type="scientific">Polistes dominula</name>
    <name type="common">European paper wasp</name>
    <name type="synonym">Vespa dominula</name>
    <dbReference type="NCBI Taxonomy" id="743375"/>
    <lineage>
        <taxon>Eukaryota</taxon>
        <taxon>Metazoa</taxon>
        <taxon>Ecdysozoa</taxon>
        <taxon>Arthropoda</taxon>
        <taxon>Hexapoda</taxon>
        <taxon>Insecta</taxon>
        <taxon>Pterygota</taxon>
        <taxon>Neoptera</taxon>
        <taxon>Endopterygota</taxon>
        <taxon>Hymenoptera</taxon>
        <taxon>Apocrita</taxon>
        <taxon>Aculeata</taxon>
        <taxon>Vespoidea</taxon>
        <taxon>Vespidae</taxon>
        <taxon>Polistinae</taxon>
        <taxon>Polistini</taxon>
        <taxon>Polistes</taxon>
    </lineage>
</organism>
<dbReference type="InterPro" id="IPR007052">
    <property type="entry name" value="CS_dom"/>
</dbReference>
<feature type="compositionally biased region" description="Acidic residues" evidence="2">
    <location>
        <begin position="153"/>
        <end position="172"/>
    </location>
</feature>
<dbReference type="Pfam" id="PF04969">
    <property type="entry name" value="CS"/>
    <property type="match status" value="1"/>
</dbReference>
<dbReference type="Proteomes" id="UP000694924">
    <property type="component" value="Unplaced"/>
</dbReference>
<sequence length="172" mass="19672">MTQEGQLPPPPVLWAQRRDNLFITICLEDCKDPVLKIEPEMLHFKGMGGTDKKVHEVTINLYKEINPDKTLKNLGGRTIELVLSKKEEGPYWPRLTKEKTKAHWLKSDFNKWKDEDDSDEEGDFEGGNHDLEEMMRHMGGLGGSGDSKPNFDDLGDEMDEVDSDDEEIPDLE</sequence>
<evidence type="ECO:0000256" key="2">
    <source>
        <dbReference type="SAM" id="MobiDB-lite"/>
    </source>
</evidence>